<protein>
    <submittedName>
        <fullName evidence="2">Uncharacterized protein</fullName>
    </submittedName>
</protein>
<evidence type="ECO:0000256" key="1">
    <source>
        <dbReference type="SAM" id="MobiDB-lite"/>
    </source>
</evidence>
<evidence type="ECO:0000313" key="3">
    <source>
        <dbReference type="Proteomes" id="UP001168821"/>
    </source>
</evidence>
<feature type="compositionally biased region" description="Basic and acidic residues" evidence="1">
    <location>
        <begin position="76"/>
        <end position="96"/>
    </location>
</feature>
<reference evidence="2" key="1">
    <citation type="journal article" date="2023" name="G3 (Bethesda)">
        <title>Whole genome assemblies of Zophobas morio and Tenebrio molitor.</title>
        <authorList>
            <person name="Kaur S."/>
            <person name="Stinson S.A."/>
            <person name="diCenzo G.C."/>
        </authorList>
    </citation>
    <scope>NUCLEOTIDE SEQUENCE</scope>
    <source>
        <strain evidence="2">QUZm001</strain>
    </source>
</reference>
<comment type="caution">
    <text evidence="2">The sequence shown here is derived from an EMBL/GenBank/DDBJ whole genome shotgun (WGS) entry which is preliminary data.</text>
</comment>
<keyword evidence="3" id="KW-1185">Reference proteome</keyword>
<dbReference type="Proteomes" id="UP001168821">
    <property type="component" value="Unassembled WGS sequence"/>
</dbReference>
<dbReference type="EMBL" id="JALNTZ010000007">
    <property type="protein sequence ID" value="KAJ3645490.1"/>
    <property type="molecule type" value="Genomic_DNA"/>
</dbReference>
<name>A0AA38HWK7_9CUCU</name>
<feature type="region of interest" description="Disordered" evidence="1">
    <location>
        <begin position="69"/>
        <end position="96"/>
    </location>
</feature>
<gene>
    <name evidence="2" type="ORF">Zmor_023140</name>
</gene>
<evidence type="ECO:0000313" key="2">
    <source>
        <dbReference type="EMBL" id="KAJ3645490.1"/>
    </source>
</evidence>
<accession>A0AA38HWK7</accession>
<organism evidence="2 3">
    <name type="scientific">Zophobas morio</name>
    <dbReference type="NCBI Taxonomy" id="2755281"/>
    <lineage>
        <taxon>Eukaryota</taxon>
        <taxon>Metazoa</taxon>
        <taxon>Ecdysozoa</taxon>
        <taxon>Arthropoda</taxon>
        <taxon>Hexapoda</taxon>
        <taxon>Insecta</taxon>
        <taxon>Pterygota</taxon>
        <taxon>Neoptera</taxon>
        <taxon>Endopterygota</taxon>
        <taxon>Coleoptera</taxon>
        <taxon>Polyphaga</taxon>
        <taxon>Cucujiformia</taxon>
        <taxon>Tenebrionidae</taxon>
        <taxon>Zophobas</taxon>
    </lineage>
</organism>
<sequence>MFWVENLESEIRRVIGEENENRRSQRNKTIVVRDIEGTIEREEIREAVEKILVQGSVVGVDILEQKVEAKMGTPDTEEKKGESTEGEDQFRKENKARTKFKTAMLTLLEDRGQELLQDKSKSEKGCS</sequence>
<dbReference type="AlphaFoldDB" id="A0AA38HWK7"/>
<proteinExistence type="predicted"/>